<organism evidence="1 2">
    <name type="scientific">Haemaphysalis longicornis</name>
    <name type="common">Bush tick</name>
    <dbReference type="NCBI Taxonomy" id="44386"/>
    <lineage>
        <taxon>Eukaryota</taxon>
        <taxon>Metazoa</taxon>
        <taxon>Ecdysozoa</taxon>
        <taxon>Arthropoda</taxon>
        <taxon>Chelicerata</taxon>
        <taxon>Arachnida</taxon>
        <taxon>Acari</taxon>
        <taxon>Parasitiformes</taxon>
        <taxon>Ixodida</taxon>
        <taxon>Ixodoidea</taxon>
        <taxon>Ixodidae</taxon>
        <taxon>Haemaphysalinae</taxon>
        <taxon>Haemaphysalis</taxon>
    </lineage>
</organism>
<sequence>MASYCSTSDESDTSDTDRLAFPLLTRKQVSTDTWKDQLDFDRPCTGPEQRCWLCTQLTPWNRVMHGLAFELVELRPGKLRLRSNPQDDEDLERSGETVAAEASFLVSWLLQHHRCIDELDVAYGTHPGSGKKEEPFLIRLPRSTGSGPGRTIRGLKIEESASACWNTITFTYHDCYKLEDLGDLSGLETLKLDFNKIKPELAAEFAKLLRRNASSIKRFEISKATIPRQVNKALRYLFSCESLTISSYHDCLHRSPSMTSVARLLHSSTALKELSVAPIASRRQMDAIAKELETNTSLTKLGVYIGEQRCCPEPVFTALQRNTTLKELEVTDCRIMGVCGLALPLLLKKNTGLRLLYIGGVDMSELCLACLAVTLKVNTTLETLHISSEILPMNGVAALFNALRVNKTLKKLVLPDFQCSREHRHRLVQTTGSSRKTRQPGLSIELGLWGLEGVPSMNGTLPGSSTTKCHE</sequence>
<name>A0A9J6FUV8_HAELO</name>
<evidence type="ECO:0000313" key="1">
    <source>
        <dbReference type="EMBL" id="KAH9366057.1"/>
    </source>
</evidence>
<dbReference type="VEuPathDB" id="VectorBase:HLOH_056721"/>
<protein>
    <submittedName>
        <fullName evidence="1">Uncharacterized protein</fullName>
    </submittedName>
</protein>
<dbReference type="OrthoDB" id="8436363at2759"/>
<comment type="caution">
    <text evidence="1">The sequence shown here is derived from an EMBL/GenBank/DDBJ whole genome shotgun (WGS) entry which is preliminary data.</text>
</comment>
<dbReference type="AlphaFoldDB" id="A0A9J6FUV8"/>
<dbReference type="SUPFAM" id="SSF52047">
    <property type="entry name" value="RNI-like"/>
    <property type="match status" value="1"/>
</dbReference>
<dbReference type="Gene3D" id="3.80.10.10">
    <property type="entry name" value="Ribonuclease Inhibitor"/>
    <property type="match status" value="2"/>
</dbReference>
<dbReference type="PANTHER" id="PTHR47679:SF2">
    <property type="entry name" value="C-TERMINAL OF ROC (COR) DOMAIN-CONTAINING PROTEIN"/>
    <property type="match status" value="1"/>
</dbReference>
<keyword evidence="2" id="KW-1185">Reference proteome</keyword>
<reference evidence="1 2" key="1">
    <citation type="journal article" date="2020" name="Cell">
        <title>Large-Scale Comparative Analyses of Tick Genomes Elucidate Their Genetic Diversity and Vector Capacities.</title>
        <authorList>
            <consortium name="Tick Genome and Microbiome Consortium (TIGMIC)"/>
            <person name="Jia N."/>
            <person name="Wang J."/>
            <person name="Shi W."/>
            <person name="Du L."/>
            <person name="Sun Y."/>
            <person name="Zhan W."/>
            <person name="Jiang J.F."/>
            <person name="Wang Q."/>
            <person name="Zhang B."/>
            <person name="Ji P."/>
            <person name="Bell-Sakyi L."/>
            <person name="Cui X.M."/>
            <person name="Yuan T.T."/>
            <person name="Jiang B.G."/>
            <person name="Yang W.F."/>
            <person name="Lam T.T."/>
            <person name="Chang Q.C."/>
            <person name="Ding S.J."/>
            <person name="Wang X.J."/>
            <person name="Zhu J.G."/>
            <person name="Ruan X.D."/>
            <person name="Zhao L."/>
            <person name="Wei J.T."/>
            <person name="Ye R.Z."/>
            <person name="Que T.C."/>
            <person name="Du C.H."/>
            <person name="Zhou Y.H."/>
            <person name="Cheng J.X."/>
            <person name="Dai P.F."/>
            <person name="Guo W.B."/>
            <person name="Han X.H."/>
            <person name="Huang E.J."/>
            <person name="Li L.F."/>
            <person name="Wei W."/>
            <person name="Gao Y.C."/>
            <person name="Liu J.Z."/>
            <person name="Shao H.Z."/>
            <person name="Wang X."/>
            <person name="Wang C.C."/>
            <person name="Yang T.C."/>
            <person name="Huo Q.B."/>
            <person name="Li W."/>
            <person name="Chen H.Y."/>
            <person name="Chen S.E."/>
            <person name="Zhou L.G."/>
            <person name="Ni X.B."/>
            <person name="Tian J.H."/>
            <person name="Sheng Y."/>
            <person name="Liu T."/>
            <person name="Pan Y.S."/>
            <person name="Xia L.Y."/>
            <person name="Li J."/>
            <person name="Zhao F."/>
            <person name="Cao W.C."/>
        </authorList>
    </citation>
    <scope>NUCLEOTIDE SEQUENCE [LARGE SCALE GENOMIC DNA]</scope>
    <source>
        <strain evidence="1">HaeL-2018</strain>
    </source>
</reference>
<dbReference type="PANTHER" id="PTHR47679">
    <property type="entry name" value="PROTEIN TORNADO 1"/>
    <property type="match status" value="1"/>
</dbReference>
<proteinExistence type="predicted"/>
<dbReference type="InterPro" id="IPR032675">
    <property type="entry name" value="LRR_dom_sf"/>
</dbReference>
<dbReference type="Proteomes" id="UP000821853">
    <property type="component" value="Chromosome 2"/>
</dbReference>
<accession>A0A9J6FUV8</accession>
<dbReference type="EMBL" id="JABSTR010000004">
    <property type="protein sequence ID" value="KAH9366057.1"/>
    <property type="molecule type" value="Genomic_DNA"/>
</dbReference>
<evidence type="ECO:0000313" key="2">
    <source>
        <dbReference type="Proteomes" id="UP000821853"/>
    </source>
</evidence>
<gene>
    <name evidence="1" type="ORF">HPB48_007885</name>
</gene>